<dbReference type="PROSITE" id="PS50507">
    <property type="entry name" value="RDRP_SSRNA_POS"/>
    <property type="match status" value="1"/>
</dbReference>
<feature type="chain" id="PRO_5032571393" description="RdRp catalytic domain-containing protein" evidence="1">
    <location>
        <begin position="17"/>
        <end position="1108"/>
    </location>
</feature>
<dbReference type="OrthoDB" id="420341at2759"/>
<feature type="non-terminal residue" evidence="3">
    <location>
        <position position="1108"/>
    </location>
</feature>
<proteinExistence type="predicted"/>
<sequence length="1108" mass="121399">MAWLPLLAFFLAGASSFKLQSNSSALFEGSATPWELVLKVAKTDKLGFSSALWTSSDLLNQDSPWEKEEDAKYDAYNKVPFKKIRMCVGTPQSNCVEHVFAKKYQSAKALFSAGYIRDETVKQDGILKAFGPKKGAYQDCAMQRPGFNIQCKDGNKARWGYCNNCASQGCQISDSNDADSAIGIGLAGQSTDTELGGGWTAYFASGKGTCSANSKTFKAVWLWVASLEGSSRPYTRNVRDWTAVMKIAQTKTFGFSSSYWGNNKLLNSDSALAVEEDAKYQAFLDKPLDAIRMCVGKPEENCVIHTFQDQYDSAKALFTAGYIRDTTVDQKGILSAFGPSPGSYQNCGMQRPGFNIECKDGNKARWGYCNNCASQGCQESDSNDADSAIGIGLAGQSTDTEVGGGWTAYFASGKGTCSANSKTFKSVWLWVSSGSTASQAQDLALSADFSKVAADEAKFLSECSAALAPAECVKVVPRSLRTVVTVTAPTLPKLERASSQVFNAGLDLKTIGKLRPLLTECEGTLATGDNARHWACDGQPLEKCDATYTKTPNGQYYQCGAPYRMATTHIEQCVLAQLFGHTTEVGLDIIRYQFMPRKGIRGFMRKHALLEEPRSLKSFDEEAIMSCPALASIATTTGNCLHCIQDAGVGKFEPSGSLDMYVVATSNCELHEFRGDCACEVDPEARTIREEVHWFNGTHHGEGEVARDSRGKDALAVRLAGVDAPRELRRELRVKPNEALSKEKPRAIITSKDAGVVRHILDSGLLEHVLFNNPLFEQRSLKHASRRDFGRRMGELMRNYEYAASMDFGAFDGSCTKEVRDLIENDIIVSMFSKLLDVESKDGLLHAAIYDRIKDKCHMNVKNIIKAVVFDMIRESGDRSTSVLNFLTNLTLCVATVSMMLERRGDDGLQVFKQALIDLFGGEYDFGTKWCGGYAECGFKIEPQGPDGELDHSQCLVSTNERLEFCSKIAVSVGEETYSFPKPAKMSNSLTVSFDIGADRHTAGATKAIAMMANCVHQPLMYAVCKAVEGHKREGGRFNRELAKNIFQELLYEGGEGFEEAIKREHEIFMADGKDARAMMCAFERETGISVGEQEEAILPLASGNLDT</sequence>
<feature type="signal peptide" evidence="1">
    <location>
        <begin position="1"/>
        <end position="16"/>
    </location>
</feature>
<accession>A0A812P878</accession>
<comment type="caution">
    <text evidence="3">The sequence shown here is derived from an EMBL/GenBank/DDBJ whole genome shotgun (WGS) entry which is preliminary data.</text>
</comment>
<dbReference type="Proteomes" id="UP000604046">
    <property type="component" value="Unassembled WGS sequence"/>
</dbReference>
<organism evidence="3 4">
    <name type="scientific">Symbiodinium natans</name>
    <dbReference type="NCBI Taxonomy" id="878477"/>
    <lineage>
        <taxon>Eukaryota</taxon>
        <taxon>Sar</taxon>
        <taxon>Alveolata</taxon>
        <taxon>Dinophyceae</taxon>
        <taxon>Suessiales</taxon>
        <taxon>Symbiodiniaceae</taxon>
        <taxon>Symbiodinium</taxon>
    </lineage>
</organism>
<dbReference type="GO" id="GO:0039694">
    <property type="term" value="P:viral RNA genome replication"/>
    <property type="evidence" value="ECO:0007669"/>
    <property type="project" value="InterPro"/>
</dbReference>
<dbReference type="InterPro" id="IPR043502">
    <property type="entry name" value="DNA/RNA_pol_sf"/>
</dbReference>
<dbReference type="InterPro" id="IPR007094">
    <property type="entry name" value="RNA-dir_pol_PSvirus"/>
</dbReference>
<dbReference type="GO" id="GO:0003968">
    <property type="term" value="F:RNA-directed RNA polymerase activity"/>
    <property type="evidence" value="ECO:0007669"/>
    <property type="project" value="InterPro"/>
</dbReference>
<dbReference type="EMBL" id="CAJNDS010002144">
    <property type="protein sequence ID" value="CAE7349819.1"/>
    <property type="molecule type" value="Genomic_DNA"/>
</dbReference>
<reference evidence="3" key="1">
    <citation type="submission" date="2021-02" db="EMBL/GenBank/DDBJ databases">
        <authorList>
            <person name="Dougan E. K."/>
            <person name="Rhodes N."/>
            <person name="Thang M."/>
            <person name="Chan C."/>
        </authorList>
    </citation>
    <scope>NUCLEOTIDE SEQUENCE</scope>
</reference>
<name>A0A812P878_9DINO</name>
<evidence type="ECO:0000256" key="1">
    <source>
        <dbReference type="SAM" id="SignalP"/>
    </source>
</evidence>
<gene>
    <name evidence="3" type="ORF">SNAT2548_LOCUS18395</name>
</gene>
<feature type="domain" description="RdRp catalytic" evidence="2">
    <location>
        <begin position="801"/>
        <end position="920"/>
    </location>
</feature>
<evidence type="ECO:0000313" key="3">
    <source>
        <dbReference type="EMBL" id="CAE7349819.1"/>
    </source>
</evidence>
<keyword evidence="4" id="KW-1185">Reference proteome</keyword>
<protein>
    <recommendedName>
        <fullName evidence="2">RdRp catalytic domain-containing protein</fullName>
    </recommendedName>
</protein>
<dbReference type="SUPFAM" id="SSF56672">
    <property type="entry name" value="DNA/RNA polymerases"/>
    <property type="match status" value="1"/>
</dbReference>
<evidence type="ECO:0000259" key="2">
    <source>
        <dbReference type="PROSITE" id="PS50507"/>
    </source>
</evidence>
<evidence type="ECO:0000313" key="4">
    <source>
        <dbReference type="Proteomes" id="UP000604046"/>
    </source>
</evidence>
<keyword evidence="1" id="KW-0732">Signal</keyword>
<dbReference type="AlphaFoldDB" id="A0A812P878"/>